<dbReference type="GO" id="GO:0005829">
    <property type="term" value="C:cytosol"/>
    <property type="evidence" value="ECO:0007669"/>
    <property type="project" value="TreeGrafter"/>
</dbReference>
<dbReference type="EMBL" id="AYZK01000005">
    <property type="protein sequence ID" value="KRM86785.1"/>
    <property type="molecule type" value="Genomic_DNA"/>
</dbReference>
<dbReference type="SFLD" id="SFLDS00003">
    <property type="entry name" value="Haloacid_Dehalogenase"/>
    <property type="match status" value="1"/>
</dbReference>
<dbReference type="Proteomes" id="UP000051789">
    <property type="component" value="Unassembled WGS sequence"/>
</dbReference>
<dbReference type="PANTHER" id="PTHR10000:SF25">
    <property type="entry name" value="PHOSPHATASE YKRA-RELATED"/>
    <property type="match status" value="1"/>
</dbReference>
<organism evidence="1 2">
    <name type="scientific">Lacticaseibacillus thailandensis DSM 22698 = JCM 13996</name>
    <dbReference type="NCBI Taxonomy" id="1423810"/>
    <lineage>
        <taxon>Bacteria</taxon>
        <taxon>Bacillati</taxon>
        <taxon>Bacillota</taxon>
        <taxon>Bacilli</taxon>
        <taxon>Lactobacillales</taxon>
        <taxon>Lactobacillaceae</taxon>
        <taxon>Lacticaseibacillus</taxon>
    </lineage>
</organism>
<protein>
    <recommendedName>
        <fullName evidence="3">HAD superfamily hydrolase</fullName>
    </recommendedName>
</protein>
<dbReference type="Pfam" id="PF08282">
    <property type="entry name" value="Hydrolase_3"/>
    <property type="match status" value="1"/>
</dbReference>
<accession>A0A0R2C4Y0</accession>
<proteinExistence type="predicted"/>
<dbReference type="Gene3D" id="3.30.1240.10">
    <property type="match status" value="1"/>
</dbReference>
<name>A0A0R2C4Y0_9LACO</name>
<dbReference type="PROSITE" id="PS01229">
    <property type="entry name" value="COF_2"/>
    <property type="match status" value="1"/>
</dbReference>
<dbReference type="InterPro" id="IPR000150">
    <property type="entry name" value="Cof"/>
</dbReference>
<dbReference type="STRING" id="1423810.FD19_GL001641"/>
<dbReference type="Gene3D" id="3.40.50.1000">
    <property type="entry name" value="HAD superfamily/HAD-like"/>
    <property type="match status" value="1"/>
</dbReference>
<dbReference type="GO" id="GO:0000287">
    <property type="term" value="F:magnesium ion binding"/>
    <property type="evidence" value="ECO:0007669"/>
    <property type="project" value="TreeGrafter"/>
</dbReference>
<keyword evidence="2" id="KW-1185">Reference proteome</keyword>
<evidence type="ECO:0000313" key="2">
    <source>
        <dbReference type="Proteomes" id="UP000051789"/>
    </source>
</evidence>
<dbReference type="PANTHER" id="PTHR10000">
    <property type="entry name" value="PHOSPHOSERINE PHOSPHATASE"/>
    <property type="match status" value="1"/>
</dbReference>
<dbReference type="GO" id="GO:0016791">
    <property type="term" value="F:phosphatase activity"/>
    <property type="evidence" value="ECO:0007669"/>
    <property type="project" value="TreeGrafter"/>
</dbReference>
<dbReference type="InterPro" id="IPR023214">
    <property type="entry name" value="HAD_sf"/>
</dbReference>
<dbReference type="AlphaFoldDB" id="A0A0R2C4Y0"/>
<sequence length="269" mass="29020">MNAHRKGPVSMQTPRGLVFFDLDKTLLNPQHHVDPAVRQALDELRARGYQPVIATGRPAAGIRDVMVASGIDSLVALNGQYVELAGTVVYAQTMPTTVVNQLTAMAAQRHVMLGYYNADGEWLSGMSPAVVAGYAAIAKPTPPVRPRDYQTQPVYMMMAFTENRTDDQVLGAAFPGLSFFRNFDYDIDIIPRNASKVRGIQAVQAAVSQSVPTFAFGDGLNDREMIAYVDHGVAMGNALPAVKAAATYVTTNFDHGGVINGLQHLGLID</sequence>
<evidence type="ECO:0008006" key="3">
    <source>
        <dbReference type="Google" id="ProtNLM"/>
    </source>
</evidence>
<dbReference type="InterPro" id="IPR036412">
    <property type="entry name" value="HAD-like_sf"/>
</dbReference>
<dbReference type="PATRIC" id="fig|1423810.4.peg.1688"/>
<dbReference type="NCBIfam" id="TIGR00099">
    <property type="entry name" value="Cof-subfamily"/>
    <property type="match status" value="1"/>
</dbReference>
<dbReference type="InterPro" id="IPR006379">
    <property type="entry name" value="HAD-SF_hydro_IIB"/>
</dbReference>
<dbReference type="SFLD" id="SFLDG01140">
    <property type="entry name" value="C2.B:_Phosphomannomutase_and_P"/>
    <property type="match status" value="1"/>
</dbReference>
<dbReference type="NCBIfam" id="TIGR01484">
    <property type="entry name" value="HAD-SF-IIB"/>
    <property type="match status" value="1"/>
</dbReference>
<gene>
    <name evidence="1" type="ORF">FD19_GL001641</name>
</gene>
<comment type="caution">
    <text evidence="1">The sequence shown here is derived from an EMBL/GenBank/DDBJ whole genome shotgun (WGS) entry which is preliminary data.</text>
</comment>
<reference evidence="1 2" key="1">
    <citation type="journal article" date="2015" name="Genome Announc.">
        <title>Expanding the biotechnology potential of lactobacilli through comparative genomics of 213 strains and associated genera.</title>
        <authorList>
            <person name="Sun Z."/>
            <person name="Harris H.M."/>
            <person name="McCann A."/>
            <person name="Guo C."/>
            <person name="Argimon S."/>
            <person name="Zhang W."/>
            <person name="Yang X."/>
            <person name="Jeffery I.B."/>
            <person name="Cooney J.C."/>
            <person name="Kagawa T.F."/>
            <person name="Liu W."/>
            <person name="Song Y."/>
            <person name="Salvetti E."/>
            <person name="Wrobel A."/>
            <person name="Rasinkangas P."/>
            <person name="Parkhill J."/>
            <person name="Rea M.C."/>
            <person name="O'Sullivan O."/>
            <person name="Ritari J."/>
            <person name="Douillard F.P."/>
            <person name="Paul Ross R."/>
            <person name="Yang R."/>
            <person name="Briner A.E."/>
            <person name="Felis G.E."/>
            <person name="de Vos W.M."/>
            <person name="Barrangou R."/>
            <person name="Klaenhammer T.R."/>
            <person name="Caufield P.W."/>
            <person name="Cui Y."/>
            <person name="Zhang H."/>
            <person name="O'Toole P.W."/>
        </authorList>
    </citation>
    <scope>NUCLEOTIDE SEQUENCE [LARGE SCALE GENOMIC DNA]</scope>
    <source>
        <strain evidence="1 2">DSM 22698</strain>
    </source>
</reference>
<evidence type="ECO:0000313" key="1">
    <source>
        <dbReference type="EMBL" id="KRM86785.1"/>
    </source>
</evidence>
<dbReference type="SUPFAM" id="SSF56784">
    <property type="entry name" value="HAD-like"/>
    <property type="match status" value="1"/>
</dbReference>